<dbReference type="EMBL" id="CAXHTA020000020">
    <property type="protein sequence ID" value="CAL5229396.1"/>
    <property type="molecule type" value="Genomic_DNA"/>
</dbReference>
<dbReference type="SUPFAM" id="SSF51735">
    <property type="entry name" value="NAD(P)-binding Rossmann-fold domains"/>
    <property type="match status" value="1"/>
</dbReference>
<evidence type="ECO:0000313" key="4">
    <source>
        <dbReference type="Proteomes" id="UP001497392"/>
    </source>
</evidence>
<evidence type="ECO:0000256" key="1">
    <source>
        <dbReference type="ARBA" id="ARBA00023002"/>
    </source>
</evidence>
<dbReference type="InterPro" id="IPR036291">
    <property type="entry name" value="NAD(P)-bd_dom_sf"/>
</dbReference>
<keyword evidence="4" id="KW-1185">Reference proteome</keyword>
<evidence type="ECO:0000259" key="2">
    <source>
        <dbReference type="Pfam" id="PF02826"/>
    </source>
</evidence>
<keyword evidence="1" id="KW-0560">Oxidoreductase</keyword>
<dbReference type="PANTHER" id="PTHR42938">
    <property type="entry name" value="FORMATE DEHYDROGENASE 1"/>
    <property type="match status" value="1"/>
</dbReference>
<dbReference type="SUPFAM" id="SSF52283">
    <property type="entry name" value="Formate/glycerate dehydrogenase catalytic domain-like"/>
    <property type="match status" value="1"/>
</dbReference>
<accession>A0ABP1GB14</accession>
<dbReference type="InterPro" id="IPR029753">
    <property type="entry name" value="D-isomer_DH_CS"/>
</dbReference>
<dbReference type="PANTHER" id="PTHR42938:SF9">
    <property type="entry name" value="FORMATE DEHYDROGENASE 1"/>
    <property type="match status" value="1"/>
</dbReference>
<dbReference type="Pfam" id="PF02826">
    <property type="entry name" value="2-Hacid_dh_C"/>
    <property type="match status" value="1"/>
</dbReference>
<dbReference type="PROSITE" id="PS00671">
    <property type="entry name" value="D_2_HYDROXYACID_DH_3"/>
    <property type="match status" value="1"/>
</dbReference>
<dbReference type="InterPro" id="IPR006140">
    <property type="entry name" value="D-isomer_DH_NAD-bd"/>
</dbReference>
<protein>
    <submittedName>
        <fullName evidence="3">G12714 protein</fullName>
    </submittedName>
</protein>
<proteinExistence type="predicted"/>
<dbReference type="Proteomes" id="UP001497392">
    <property type="component" value="Unassembled WGS sequence"/>
</dbReference>
<gene>
    <name evidence="3" type="primary">g12714</name>
    <name evidence="3" type="ORF">VP750_LOCUS11302</name>
</gene>
<comment type="caution">
    <text evidence="3">The sequence shown here is derived from an EMBL/GenBank/DDBJ whole genome shotgun (WGS) entry which is preliminary data.</text>
</comment>
<reference evidence="3 4" key="1">
    <citation type="submission" date="2024-06" db="EMBL/GenBank/DDBJ databases">
        <authorList>
            <person name="Kraege A."/>
            <person name="Thomma B."/>
        </authorList>
    </citation>
    <scope>NUCLEOTIDE SEQUENCE [LARGE SCALE GENOMIC DNA]</scope>
</reference>
<organism evidence="3 4">
    <name type="scientific">Coccomyxa viridis</name>
    <dbReference type="NCBI Taxonomy" id="1274662"/>
    <lineage>
        <taxon>Eukaryota</taxon>
        <taxon>Viridiplantae</taxon>
        <taxon>Chlorophyta</taxon>
        <taxon>core chlorophytes</taxon>
        <taxon>Trebouxiophyceae</taxon>
        <taxon>Trebouxiophyceae incertae sedis</taxon>
        <taxon>Coccomyxaceae</taxon>
        <taxon>Coccomyxa</taxon>
    </lineage>
</organism>
<name>A0ABP1GB14_9CHLO</name>
<feature type="domain" description="D-isomer specific 2-hydroxyacid dehydrogenase NAD-binding" evidence="2">
    <location>
        <begin position="175"/>
        <end position="335"/>
    </location>
</feature>
<sequence length="398" mass="44363">MGDKVKGEGKKRIVAVLPPGDDSNSPEVLNSVNRGLGLREWLEGMGHEYIVTGDKDKGTELDKLLPTADICITTPFWPAYLDKERLEKAKKLELSLTAGVGSDHIDLHAAAKKGITVAEVTGSNVESVAESEVMRILILMRNFIEGYKQASISTHLRTACLSAHRTYTSFGPSTRAVDGEWDIPRLTKDAYDLKGKTVGTVAAGRIGCHVIRRLKEWGVTMLYYGRHKKPHAEELGAKFEPDLDKFLAQCDVITINCPLTDKTRHMFNKETIGKMKKGSFLVNNARGAICDPPAVVEALKSGQLRGYSGDVWPEQPAPPDHPWRKMPRHAMTPHYSGDTIDAQPLVFMHGVWGSHELVCLQHRIAAGVKQMLQLWFEHEPFPEEFYIVREGKLAEQYT</sequence>
<dbReference type="Gene3D" id="3.40.50.720">
    <property type="entry name" value="NAD(P)-binding Rossmann-like Domain"/>
    <property type="match status" value="2"/>
</dbReference>
<dbReference type="PROSITE" id="PS00670">
    <property type="entry name" value="D_2_HYDROXYACID_DH_2"/>
    <property type="match status" value="1"/>
</dbReference>
<evidence type="ECO:0000313" key="3">
    <source>
        <dbReference type="EMBL" id="CAL5229396.1"/>
    </source>
</evidence>